<evidence type="ECO:0000259" key="2">
    <source>
        <dbReference type="Pfam" id="PF05299"/>
    </source>
</evidence>
<dbReference type="InterPro" id="IPR040756">
    <property type="entry name" value="Peptidase_M61_N"/>
</dbReference>
<name>A0A917I143_9FLAO</name>
<feature type="domain" description="Peptidase M61 catalytic" evidence="2">
    <location>
        <begin position="291"/>
        <end position="408"/>
    </location>
</feature>
<protein>
    <submittedName>
        <fullName evidence="4">Peptidase M61</fullName>
    </submittedName>
</protein>
<dbReference type="AlphaFoldDB" id="A0A917I143"/>
<keyword evidence="1" id="KW-0812">Transmembrane</keyword>
<comment type="caution">
    <text evidence="4">The sequence shown here is derived from an EMBL/GenBank/DDBJ whole genome shotgun (WGS) entry which is preliminary data.</text>
</comment>
<accession>A0A917I143</accession>
<feature type="domain" description="Peptidase M61 N-terminal" evidence="3">
    <location>
        <begin position="36"/>
        <end position="203"/>
    </location>
</feature>
<keyword evidence="1" id="KW-1133">Transmembrane helix</keyword>
<reference evidence="4" key="1">
    <citation type="journal article" date="2014" name="Int. J. Syst. Evol. Microbiol.">
        <title>Complete genome sequence of Corynebacterium casei LMG S-19264T (=DSM 44701T), isolated from a smear-ripened cheese.</title>
        <authorList>
            <consortium name="US DOE Joint Genome Institute (JGI-PGF)"/>
            <person name="Walter F."/>
            <person name="Albersmeier A."/>
            <person name="Kalinowski J."/>
            <person name="Ruckert C."/>
        </authorList>
    </citation>
    <scope>NUCLEOTIDE SEQUENCE</scope>
    <source>
        <strain evidence="4">CGMCC 1.15763</strain>
    </source>
</reference>
<dbReference type="Gene3D" id="2.60.40.3650">
    <property type="match status" value="1"/>
</dbReference>
<dbReference type="RefSeq" id="WP_188599061.1">
    <property type="nucleotide sequence ID" value="NZ_BMJW01000002.1"/>
</dbReference>
<feature type="transmembrane region" description="Helical" evidence="1">
    <location>
        <begin position="12"/>
        <end position="30"/>
    </location>
</feature>
<dbReference type="PIRSF" id="PIRSF016493">
    <property type="entry name" value="Glycyl_aminpptds"/>
    <property type="match status" value="1"/>
</dbReference>
<evidence type="ECO:0000313" key="4">
    <source>
        <dbReference type="EMBL" id="GGH00448.1"/>
    </source>
</evidence>
<evidence type="ECO:0000259" key="3">
    <source>
        <dbReference type="Pfam" id="PF17899"/>
    </source>
</evidence>
<dbReference type="InterPro" id="IPR027268">
    <property type="entry name" value="Peptidase_M4/M1_CTD_sf"/>
</dbReference>
<dbReference type="Pfam" id="PF17899">
    <property type="entry name" value="Peptidase_M61_N"/>
    <property type="match status" value="1"/>
</dbReference>
<organism evidence="4 5">
    <name type="scientific">Polaribacter pacificus</name>
    <dbReference type="NCBI Taxonomy" id="1775173"/>
    <lineage>
        <taxon>Bacteria</taxon>
        <taxon>Pseudomonadati</taxon>
        <taxon>Bacteroidota</taxon>
        <taxon>Flavobacteriia</taxon>
        <taxon>Flavobacteriales</taxon>
        <taxon>Flavobacteriaceae</taxon>
    </lineage>
</organism>
<keyword evidence="5" id="KW-1185">Reference proteome</keyword>
<evidence type="ECO:0000256" key="1">
    <source>
        <dbReference type="SAM" id="Phobius"/>
    </source>
</evidence>
<dbReference type="InterPro" id="IPR007963">
    <property type="entry name" value="Peptidase_M61_catalytic"/>
</dbReference>
<evidence type="ECO:0000313" key="5">
    <source>
        <dbReference type="Proteomes" id="UP000633278"/>
    </source>
</evidence>
<dbReference type="Proteomes" id="UP000633278">
    <property type="component" value="Unassembled WGS sequence"/>
</dbReference>
<dbReference type="Gene3D" id="1.10.390.10">
    <property type="entry name" value="Neutral Protease Domain 2"/>
    <property type="match status" value="1"/>
</dbReference>
<sequence>MINSNTVHYTPHLRTIFYVLIFLFSINGVAQNENYQYTLSFKGPAKNSYQVKLKINKVKETSLTLKMPSWMPGYYQLMNYADQLQNMSVKDMKGNKIDFKKTKNNTWVLQNTKNKSLVLEYEIITQRKFVATSYVDASHAYIVNTNTFLYPDKQIQSPVSVKIIPNTAWKNVTTGLEKIEGKSNEFIAPNFDILYDSPFLIGNLRELPSFEVKGVKHRFIGYDMGTFNETDFIKKVKAIVESASNIIGDIPYKEYTFIAIGPGRGGIEHLNNTTISFNGDGLNNPKGMNTMLNFLAHEYFHHYNVKRIRPFELGPFDYDKGSKTNLLWVSEGLSVYYEYLTVTRAGLKDEATLLANIEANINTHENNPGRLHQSLTQASFKTWKDGPFGASGDDKNKSISYYEKGPIIGMLLDFSIREASQNKKSLDDVMRYLYWHYYKELGRGFTDAEFEEACETIAGKSLTEVFEYVYTTKSIDYNSILGAAGLEINMTNLNRKTKKFKIKKLEKATKLQTEILQSWLGK</sequence>
<dbReference type="EMBL" id="BMJW01000002">
    <property type="protein sequence ID" value="GGH00448.1"/>
    <property type="molecule type" value="Genomic_DNA"/>
</dbReference>
<proteinExistence type="predicted"/>
<dbReference type="Pfam" id="PF05299">
    <property type="entry name" value="Peptidase_M61"/>
    <property type="match status" value="1"/>
</dbReference>
<gene>
    <name evidence="4" type="ORF">GCM10011416_18720</name>
</gene>
<reference evidence="4" key="2">
    <citation type="submission" date="2020-09" db="EMBL/GenBank/DDBJ databases">
        <authorList>
            <person name="Sun Q."/>
            <person name="Zhou Y."/>
        </authorList>
    </citation>
    <scope>NUCLEOTIDE SEQUENCE</scope>
    <source>
        <strain evidence="4">CGMCC 1.15763</strain>
    </source>
</reference>
<keyword evidence="1" id="KW-0472">Membrane</keyword>
<dbReference type="SUPFAM" id="SSF55486">
    <property type="entry name" value="Metalloproteases ('zincins'), catalytic domain"/>
    <property type="match status" value="1"/>
</dbReference>
<dbReference type="InterPro" id="IPR024191">
    <property type="entry name" value="Peptidase_M61"/>
</dbReference>